<feature type="transmembrane region" description="Helical" evidence="9">
    <location>
        <begin position="34"/>
        <end position="55"/>
    </location>
</feature>
<feature type="transmembrane region" description="Helical" evidence="9">
    <location>
        <begin position="84"/>
        <end position="105"/>
    </location>
</feature>
<dbReference type="Pfam" id="PF02472">
    <property type="entry name" value="ExbD"/>
    <property type="match status" value="1"/>
</dbReference>
<feature type="transmembrane region" description="Helical" evidence="9">
    <location>
        <begin position="262"/>
        <end position="280"/>
    </location>
</feature>
<dbReference type="InterPro" id="IPR003400">
    <property type="entry name" value="ExbD"/>
</dbReference>
<evidence type="ECO:0000256" key="8">
    <source>
        <dbReference type="SAM" id="MobiDB-lite"/>
    </source>
</evidence>
<evidence type="ECO:0000256" key="4">
    <source>
        <dbReference type="ARBA" id="ARBA00022692"/>
    </source>
</evidence>
<feature type="compositionally biased region" description="Pro residues" evidence="8">
    <location>
        <begin position="444"/>
        <end position="456"/>
    </location>
</feature>
<reference evidence="11 12" key="1">
    <citation type="submission" date="2020-09" db="EMBL/GenBank/DDBJ databases">
        <title>Sinomicrobium weinanense sp. nov., a halophilic bacteria isolated from saline-alkali soil.</title>
        <authorList>
            <person name="Wu P."/>
            <person name="Ren H."/>
            <person name="Mei Y."/>
            <person name="Liang Y."/>
            <person name="Chen Z."/>
        </authorList>
    </citation>
    <scope>NUCLEOTIDE SEQUENCE [LARGE SCALE GENOMIC DNA]</scope>
    <source>
        <strain evidence="11 12">FJxs</strain>
    </source>
</reference>
<dbReference type="Pfam" id="PF05569">
    <property type="entry name" value="Peptidase_M56"/>
    <property type="match status" value="1"/>
</dbReference>
<evidence type="ECO:0000256" key="6">
    <source>
        <dbReference type="ARBA" id="ARBA00023136"/>
    </source>
</evidence>
<comment type="caution">
    <text evidence="11">The sequence shown here is derived from an EMBL/GenBank/DDBJ whole genome shotgun (WGS) entry which is preliminary data.</text>
</comment>
<gene>
    <name evidence="11" type="ORF">IBL28_05100</name>
</gene>
<name>A0A926JQA2_9FLAO</name>
<keyword evidence="5 9" id="KW-1133">Transmembrane helix</keyword>
<dbReference type="GO" id="GO:0015031">
    <property type="term" value="P:protein transport"/>
    <property type="evidence" value="ECO:0007669"/>
    <property type="project" value="UniProtKB-KW"/>
</dbReference>
<protein>
    <submittedName>
        <fullName evidence="11">Biopolymer transporter ExbD</fullName>
    </submittedName>
</protein>
<dbReference type="Proteomes" id="UP000653730">
    <property type="component" value="Unassembled WGS sequence"/>
</dbReference>
<proteinExistence type="inferred from homology"/>
<keyword evidence="7" id="KW-0813">Transport</keyword>
<evidence type="ECO:0000259" key="10">
    <source>
        <dbReference type="Pfam" id="PF05569"/>
    </source>
</evidence>
<dbReference type="GO" id="GO:0022857">
    <property type="term" value="F:transmembrane transporter activity"/>
    <property type="evidence" value="ECO:0007669"/>
    <property type="project" value="InterPro"/>
</dbReference>
<keyword evidence="6 9" id="KW-0472">Membrane</keyword>
<evidence type="ECO:0000256" key="3">
    <source>
        <dbReference type="ARBA" id="ARBA00022475"/>
    </source>
</evidence>
<feature type="domain" description="Peptidase M56" evidence="10">
    <location>
        <begin position="160"/>
        <end position="251"/>
    </location>
</feature>
<evidence type="ECO:0000313" key="12">
    <source>
        <dbReference type="Proteomes" id="UP000653730"/>
    </source>
</evidence>
<sequence>MLYYILKSSACLTVFILFYKLFLEKQDMHVFKRFYLIFALIASFCIPLITFKTYVEPALTPQLIAHTAIPAEKLLGTTIRETNYFPVVLWGIYGMGAAVFGILFLSNLLKLIKKITLNEKKRSGKFTNVLLLTEVVPHTFFHYIFLEKNKFEAGQIPEEILLHEQSHARQKHSLDLVFIELLQVIFWFNPLIYFIKKDIRLNHEFLADQAVLSHGYHTRKYQQMLLAYSLRVAHYPFAAAINYSFIKKRFTVMRTHTSKKAIWLRSLMLLPLLTVLVCSFSQKKEIEKNNSEIQSLSSKKTVSILENTEILVTKDRKLYVNGKQTTLKALPNILAQLGLKPSSDKQDKTGPVKIKIEKGVKMGLVTDIKEQLRQHGYPAVKITPLSQRKGATPKQIAEHNKLTSFYNSQPGGKRIIKFDDLARIQYLYTLMTGEQKAQAQPLATLPPPPPEAPQKPEPVSIQEDQFQLVILINKHDELMLIENSKDFIEKVSINDLKDQLLNIHKNEMKRSGSINTLIKTDRASKGIIARVSSILEELKLYKPIKMGVRTQYP</sequence>
<dbReference type="Gene3D" id="3.30.420.270">
    <property type="match status" value="1"/>
</dbReference>
<comment type="similarity">
    <text evidence="2 7">Belongs to the ExbD/TolR family.</text>
</comment>
<dbReference type="InterPro" id="IPR052173">
    <property type="entry name" value="Beta-lactam_resp_regulator"/>
</dbReference>
<dbReference type="RefSeq" id="WP_187964489.1">
    <property type="nucleotide sequence ID" value="NZ_JACVDC010000009.1"/>
</dbReference>
<dbReference type="PANTHER" id="PTHR34978:SF3">
    <property type="entry name" value="SLR0241 PROTEIN"/>
    <property type="match status" value="1"/>
</dbReference>
<keyword evidence="3" id="KW-1003">Cell membrane</keyword>
<feature type="transmembrane region" description="Helical" evidence="9">
    <location>
        <begin position="176"/>
        <end position="195"/>
    </location>
</feature>
<evidence type="ECO:0000256" key="5">
    <source>
        <dbReference type="ARBA" id="ARBA00022989"/>
    </source>
</evidence>
<feature type="transmembrane region" description="Helical" evidence="9">
    <location>
        <begin position="126"/>
        <end position="145"/>
    </location>
</feature>
<feature type="transmembrane region" description="Helical" evidence="9">
    <location>
        <begin position="6"/>
        <end position="22"/>
    </location>
</feature>
<keyword evidence="12" id="KW-1185">Reference proteome</keyword>
<organism evidence="11 12">
    <name type="scientific">Sinomicrobium weinanense</name>
    <dbReference type="NCBI Taxonomy" id="2842200"/>
    <lineage>
        <taxon>Bacteria</taxon>
        <taxon>Pseudomonadati</taxon>
        <taxon>Bacteroidota</taxon>
        <taxon>Flavobacteriia</taxon>
        <taxon>Flavobacteriales</taxon>
        <taxon>Flavobacteriaceae</taxon>
        <taxon>Sinomicrobium</taxon>
    </lineage>
</organism>
<keyword evidence="4 7" id="KW-0812">Transmembrane</keyword>
<evidence type="ECO:0000256" key="1">
    <source>
        <dbReference type="ARBA" id="ARBA00004162"/>
    </source>
</evidence>
<evidence type="ECO:0000256" key="7">
    <source>
        <dbReference type="RuleBase" id="RU003879"/>
    </source>
</evidence>
<dbReference type="EMBL" id="JACVDC010000009">
    <property type="protein sequence ID" value="MBC9795333.1"/>
    <property type="molecule type" value="Genomic_DNA"/>
</dbReference>
<dbReference type="GO" id="GO:0005886">
    <property type="term" value="C:plasma membrane"/>
    <property type="evidence" value="ECO:0007669"/>
    <property type="project" value="UniProtKB-SubCell"/>
</dbReference>
<evidence type="ECO:0000313" key="11">
    <source>
        <dbReference type="EMBL" id="MBC9795333.1"/>
    </source>
</evidence>
<feature type="region of interest" description="Disordered" evidence="8">
    <location>
        <begin position="438"/>
        <end position="457"/>
    </location>
</feature>
<dbReference type="AlphaFoldDB" id="A0A926JQA2"/>
<evidence type="ECO:0000256" key="2">
    <source>
        <dbReference type="ARBA" id="ARBA00005811"/>
    </source>
</evidence>
<evidence type="ECO:0000256" key="9">
    <source>
        <dbReference type="SAM" id="Phobius"/>
    </source>
</evidence>
<keyword evidence="7" id="KW-0653">Protein transport</keyword>
<accession>A0A926JQA2</accession>
<dbReference type="CDD" id="cd07341">
    <property type="entry name" value="M56_BlaR1_MecR1_like"/>
    <property type="match status" value="1"/>
</dbReference>
<dbReference type="PANTHER" id="PTHR34978">
    <property type="entry name" value="POSSIBLE SENSOR-TRANSDUCER PROTEIN BLAR"/>
    <property type="match status" value="1"/>
</dbReference>
<dbReference type="InterPro" id="IPR008756">
    <property type="entry name" value="Peptidase_M56"/>
</dbReference>
<feature type="transmembrane region" description="Helical" evidence="9">
    <location>
        <begin position="225"/>
        <end position="246"/>
    </location>
</feature>
<comment type="subcellular location">
    <subcellularLocation>
        <location evidence="1">Cell membrane</location>
        <topology evidence="1">Single-pass membrane protein</topology>
    </subcellularLocation>
    <subcellularLocation>
        <location evidence="7">Cell membrane</location>
        <topology evidence="7">Single-pass type II membrane protein</topology>
    </subcellularLocation>
</comment>